<dbReference type="InterPro" id="IPR001279">
    <property type="entry name" value="Metallo-B-lactamas"/>
</dbReference>
<reference evidence="2" key="1">
    <citation type="journal article" date="2014" name="Int. J. Syst. Evol. Microbiol.">
        <title>Complete genome sequence of Corynebacterium casei LMG S-19264T (=DSM 44701T), isolated from a smear-ripened cheese.</title>
        <authorList>
            <consortium name="US DOE Joint Genome Institute (JGI-PGF)"/>
            <person name="Walter F."/>
            <person name="Albersmeier A."/>
            <person name="Kalinowski J."/>
            <person name="Ruckert C."/>
        </authorList>
    </citation>
    <scope>NUCLEOTIDE SEQUENCE</scope>
    <source>
        <strain evidence="2">CGMCC 1.16067</strain>
    </source>
</reference>
<proteinExistence type="predicted"/>
<feature type="domain" description="Metallo-beta-lactamase" evidence="1">
    <location>
        <begin position="30"/>
        <end position="224"/>
    </location>
</feature>
<dbReference type="SMART" id="SM00849">
    <property type="entry name" value="Lactamase_B"/>
    <property type="match status" value="1"/>
</dbReference>
<dbReference type="PANTHER" id="PTHR42951">
    <property type="entry name" value="METALLO-BETA-LACTAMASE DOMAIN-CONTAINING"/>
    <property type="match status" value="1"/>
</dbReference>
<accession>A0A917EXN0</accession>
<dbReference type="InterPro" id="IPR050855">
    <property type="entry name" value="NDM-1-like"/>
</dbReference>
<dbReference type="InterPro" id="IPR036866">
    <property type="entry name" value="RibonucZ/Hydroxyglut_hydro"/>
</dbReference>
<reference evidence="2" key="2">
    <citation type="submission" date="2020-09" db="EMBL/GenBank/DDBJ databases">
        <authorList>
            <person name="Sun Q."/>
            <person name="Zhou Y."/>
        </authorList>
    </citation>
    <scope>NUCLEOTIDE SEQUENCE</scope>
    <source>
        <strain evidence="2">CGMCC 1.16067</strain>
    </source>
</reference>
<dbReference type="SUPFAM" id="SSF56281">
    <property type="entry name" value="Metallo-hydrolase/oxidoreductase"/>
    <property type="match status" value="1"/>
</dbReference>
<dbReference type="AlphaFoldDB" id="A0A917EXN0"/>
<protein>
    <submittedName>
        <fullName evidence="2">MBL fold metallo-hydrolase</fullName>
    </submittedName>
</protein>
<keyword evidence="3" id="KW-1185">Reference proteome</keyword>
<dbReference type="Gene3D" id="3.60.15.10">
    <property type="entry name" value="Ribonuclease Z/Hydroxyacylglutathione hydrolase-like"/>
    <property type="match status" value="1"/>
</dbReference>
<dbReference type="Pfam" id="PF00753">
    <property type="entry name" value="Lactamase_B"/>
    <property type="match status" value="1"/>
</dbReference>
<dbReference type="Proteomes" id="UP000649179">
    <property type="component" value="Unassembled WGS sequence"/>
</dbReference>
<evidence type="ECO:0000259" key="1">
    <source>
        <dbReference type="SMART" id="SM00849"/>
    </source>
</evidence>
<dbReference type="EMBL" id="BMKQ01000001">
    <property type="protein sequence ID" value="GGF31706.1"/>
    <property type="molecule type" value="Genomic_DNA"/>
</dbReference>
<evidence type="ECO:0000313" key="2">
    <source>
        <dbReference type="EMBL" id="GGF31706.1"/>
    </source>
</evidence>
<dbReference type="CDD" id="cd16282">
    <property type="entry name" value="metallo-hydrolase-like_MBL-fold"/>
    <property type="match status" value="1"/>
</dbReference>
<dbReference type="PANTHER" id="PTHR42951:SF4">
    <property type="entry name" value="ACYL-COENZYME A THIOESTERASE MBLAC2"/>
    <property type="match status" value="1"/>
</dbReference>
<comment type="caution">
    <text evidence="2">The sequence shown here is derived from an EMBL/GenBank/DDBJ whole genome shotgun (WGS) entry which is preliminary data.</text>
</comment>
<name>A0A917EXN0_9ACTN</name>
<evidence type="ECO:0000313" key="3">
    <source>
        <dbReference type="Proteomes" id="UP000649179"/>
    </source>
</evidence>
<sequence length="294" mass="31303">MRHAPHQPEPDVGFVEVADRVWVSRRGWYDVNLTAVGGERGTVLIDTHGSEAAGRAVLDDLAAQGIGPVVAVVNTHAHHDHVLGNAALRSSYPDVPVIAHEAALAEIEEWDRDPAGLPLDAPRREEVLASRVTVPDTTFSSVHVIDLGDRAVELVHPGPAHTGGDLVARVTDPAGTADVLVVGDLVEESDVPSYGPDSHPLSWPLALDLVIGLTGPDTVVVPGHGRLVGRELVEEQRNDIGTVAETVRDLVDRGVPLDDALGAASWPYPAERLAHAVARGYDALPRARRRLPLV</sequence>
<gene>
    <name evidence="2" type="ORF">GCM10011519_01300</name>
</gene>
<organism evidence="2 3">
    <name type="scientific">Marmoricola endophyticus</name>
    <dbReference type="NCBI Taxonomy" id="2040280"/>
    <lineage>
        <taxon>Bacteria</taxon>
        <taxon>Bacillati</taxon>
        <taxon>Actinomycetota</taxon>
        <taxon>Actinomycetes</taxon>
        <taxon>Propionibacteriales</taxon>
        <taxon>Nocardioidaceae</taxon>
        <taxon>Marmoricola</taxon>
    </lineage>
</organism>
<dbReference type="RefSeq" id="WP_188777287.1">
    <property type="nucleotide sequence ID" value="NZ_BMKQ01000001.1"/>
</dbReference>